<name>A0AAW9SXM1_CORAY</name>
<dbReference type="NCBIfam" id="TIGR00109">
    <property type="entry name" value="hemH"/>
    <property type="match status" value="1"/>
</dbReference>
<dbReference type="NCBIfam" id="NF000689">
    <property type="entry name" value="PRK00035.2-1"/>
    <property type="match status" value="1"/>
</dbReference>
<evidence type="ECO:0000313" key="10">
    <source>
        <dbReference type="Proteomes" id="UP001223646"/>
    </source>
</evidence>
<gene>
    <name evidence="7" type="primary">cpfC</name>
    <name evidence="9" type="ORF">QP460_002335</name>
</gene>
<evidence type="ECO:0000313" key="9">
    <source>
        <dbReference type="EMBL" id="MEO3716431.1"/>
    </source>
</evidence>
<comment type="subcellular location">
    <subcellularLocation>
        <location evidence="7">Cytoplasm</location>
    </subcellularLocation>
</comment>
<dbReference type="GO" id="GO:0046872">
    <property type="term" value="F:metal ion binding"/>
    <property type="evidence" value="ECO:0007669"/>
    <property type="project" value="UniProtKB-KW"/>
</dbReference>
<dbReference type="Pfam" id="PF00762">
    <property type="entry name" value="Ferrochelatase"/>
    <property type="match status" value="1"/>
</dbReference>
<evidence type="ECO:0000256" key="2">
    <source>
        <dbReference type="ARBA" id="ARBA00023004"/>
    </source>
</evidence>
<dbReference type="RefSeq" id="WP_070852224.1">
    <property type="nucleotide sequence ID" value="NZ_JASOMP010000001.1"/>
</dbReference>
<proteinExistence type="inferred from homology"/>
<organism evidence="9 10">
    <name type="scientific">Corynebacterium amycolatum</name>
    <dbReference type="NCBI Taxonomy" id="43765"/>
    <lineage>
        <taxon>Bacteria</taxon>
        <taxon>Bacillati</taxon>
        <taxon>Actinomycetota</taxon>
        <taxon>Actinomycetes</taxon>
        <taxon>Mycobacteriales</taxon>
        <taxon>Corynebacteriaceae</taxon>
        <taxon>Corynebacterium</taxon>
    </lineage>
</organism>
<feature type="binding site" evidence="7">
    <location>
        <position position="184"/>
    </location>
    <ligand>
        <name>Fe(2+)</name>
        <dbReference type="ChEBI" id="CHEBI:29033"/>
    </ligand>
</feature>
<dbReference type="GO" id="GO:0004325">
    <property type="term" value="F:ferrochelatase activity"/>
    <property type="evidence" value="ECO:0007669"/>
    <property type="project" value="UniProtKB-UniRule"/>
</dbReference>
<evidence type="ECO:0000256" key="5">
    <source>
        <dbReference type="ARBA" id="ARBA00023244"/>
    </source>
</evidence>
<comment type="caution">
    <text evidence="7">Lacks conserved residue(s) required for the propagation of feature annotation.</text>
</comment>
<evidence type="ECO:0000256" key="7">
    <source>
        <dbReference type="HAMAP-Rule" id="MF_00323"/>
    </source>
</evidence>
<evidence type="ECO:0000256" key="4">
    <source>
        <dbReference type="ARBA" id="ARBA00023239"/>
    </source>
</evidence>
<comment type="caution">
    <text evidence="9">The sequence shown here is derived from an EMBL/GenBank/DDBJ whole genome shotgun (WGS) entry which is preliminary data.</text>
</comment>
<dbReference type="PANTHER" id="PTHR11108">
    <property type="entry name" value="FERROCHELATASE"/>
    <property type="match status" value="1"/>
</dbReference>
<comment type="similarity">
    <text evidence="7 8">Belongs to the ferrochelatase family.</text>
</comment>
<reference evidence="9" key="2">
    <citation type="submission" date="2024-05" db="EMBL/GenBank/DDBJ databases">
        <authorList>
            <person name="Wolfe A."/>
        </authorList>
    </citation>
    <scope>NUCLEOTIDE SEQUENCE</scope>
    <source>
        <strain evidence="9">UMB1064</strain>
    </source>
</reference>
<dbReference type="SUPFAM" id="SSF53800">
    <property type="entry name" value="Chelatase"/>
    <property type="match status" value="1"/>
</dbReference>
<accession>A0AAW9SXM1</accession>
<feature type="binding site" evidence="7">
    <location>
        <position position="124"/>
    </location>
    <ligand>
        <name>Fe-coproporphyrin III</name>
        <dbReference type="ChEBI" id="CHEBI:68438"/>
    </ligand>
</feature>
<dbReference type="InterPro" id="IPR033644">
    <property type="entry name" value="Ferrochelatase_C"/>
</dbReference>
<dbReference type="AlphaFoldDB" id="A0AAW9SXM1"/>
<comment type="catalytic activity">
    <reaction evidence="6">
        <text>Fe-coproporphyrin III + 2 H(+) = coproporphyrin III + Fe(2+)</text>
        <dbReference type="Rhea" id="RHEA:49572"/>
        <dbReference type="ChEBI" id="CHEBI:15378"/>
        <dbReference type="ChEBI" id="CHEBI:29033"/>
        <dbReference type="ChEBI" id="CHEBI:68438"/>
        <dbReference type="ChEBI" id="CHEBI:131725"/>
        <dbReference type="EC" id="4.99.1.9"/>
    </reaction>
    <physiologicalReaction direction="right-to-left" evidence="6">
        <dbReference type="Rhea" id="RHEA:49574"/>
    </physiologicalReaction>
</comment>
<evidence type="ECO:0000256" key="1">
    <source>
        <dbReference type="ARBA" id="ARBA00004744"/>
    </source>
</evidence>
<dbReference type="PANTHER" id="PTHR11108:SF1">
    <property type="entry name" value="FERROCHELATASE, MITOCHONDRIAL"/>
    <property type="match status" value="1"/>
</dbReference>
<dbReference type="HAMAP" id="MF_00323">
    <property type="entry name" value="Ferrochelatase"/>
    <property type="match status" value="1"/>
</dbReference>
<sequence>MSSDNFDAILLLSFGGPEKMADVRPFLENVTRGRGIPPERLDEVGAHYAHFGGKSPLNDLNREIVSNLKAELTRRGYDLPVYFGNRNWHPMAEDTAAKMADDGVKRALVFATSAWGGYSGCRQYHEDIAQMRESLGDRAFDMEKIRSFYDHPLFIEAYADAVREAFAKLPDDRRDETRLIFTAHSIPVSADKASGPVELGGNLYSRQVNEAARLVADAVGITNFDVVWQSRSGPEHVPWLEPDIVDHVEAEVTQGLRSAVVCPIGFISDHVEVAWDLDAELQDEMAHHDIVIERVATPGPTATFTDMLVELIEERIADAEPRRLGSEPLLGSACNGAPCAASCCTPAKRRPH</sequence>
<keyword evidence="2 7" id="KW-0408">Iron</keyword>
<keyword evidence="7" id="KW-0479">Metal-binding</keyword>
<dbReference type="CDD" id="cd00419">
    <property type="entry name" value="Ferrochelatase_C"/>
    <property type="match status" value="1"/>
</dbReference>
<evidence type="ECO:0000256" key="3">
    <source>
        <dbReference type="ARBA" id="ARBA00023133"/>
    </source>
</evidence>
<protein>
    <recommendedName>
        <fullName evidence="7">Coproporphyrin III ferrochelatase</fullName>
        <ecNumber evidence="7">4.99.1.9</ecNumber>
    </recommendedName>
</protein>
<dbReference type="GO" id="GO:0006783">
    <property type="term" value="P:heme biosynthetic process"/>
    <property type="evidence" value="ECO:0007669"/>
    <property type="project" value="UniProtKB-UniRule"/>
</dbReference>
<keyword evidence="7" id="KW-0963">Cytoplasm</keyword>
<dbReference type="Gene3D" id="3.40.50.1400">
    <property type="match status" value="2"/>
</dbReference>
<keyword evidence="5 7" id="KW-0627">Porphyrin biosynthesis</keyword>
<reference evidence="9" key="1">
    <citation type="submission" date="2023-05" db="EMBL/GenBank/DDBJ databases">
        <authorList>
            <person name="Du J."/>
        </authorList>
    </citation>
    <scope>NUCLEOTIDE SEQUENCE</scope>
    <source>
        <strain evidence="9">UMB1064</strain>
    </source>
</reference>
<dbReference type="InterPro" id="IPR033659">
    <property type="entry name" value="Ferrochelatase_N"/>
</dbReference>
<dbReference type="InterPro" id="IPR001015">
    <property type="entry name" value="Ferrochelatase"/>
</dbReference>
<feature type="binding site" evidence="7">
    <location>
        <position position="272"/>
    </location>
    <ligand>
        <name>Fe(2+)</name>
        <dbReference type="ChEBI" id="CHEBI:29033"/>
    </ligand>
</feature>
<comment type="function">
    <text evidence="7">Involved in coproporphyrin-dependent heme b biosynthesis. Catalyzes the insertion of ferrous iron into coproporphyrin III to form Fe-coproporphyrin III.</text>
</comment>
<dbReference type="CDD" id="cd03411">
    <property type="entry name" value="Ferrochelatase_N"/>
    <property type="match status" value="1"/>
</dbReference>
<evidence type="ECO:0000256" key="8">
    <source>
        <dbReference type="RuleBase" id="RU004185"/>
    </source>
</evidence>
<dbReference type="EMBL" id="JASOOY020000008">
    <property type="protein sequence ID" value="MEO3716431.1"/>
    <property type="molecule type" value="Genomic_DNA"/>
</dbReference>
<dbReference type="EC" id="4.99.1.9" evidence="7"/>
<keyword evidence="4 7" id="KW-0456">Lyase</keyword>
<dbReference type="GO" id="GO:0005737">
    <property type="term" value="C:cytoplasm"/>
    <property type="evidence" value="ECO:0007669"/>
    <property type="project" value="UniProtKB-SubCell"/>
</dbReference>
<evidence type="ECO:0000256" key="6">
    <source>
        <dbReference type="ARBA" id="ARBA00024536"/>
    </source>
</evidence>
<comment type="pathway">
    <text evidence="1 7">Porphyrin-containing compound metabolism; protoheme biosynthesis.</text>
</comment>
<dbReference type="Proteomes" id="UP001223646">
    <property type="component" value="Unassembled WGS sequence"/>
</dbReference>
<keyword evidence="3 7" id="KW-0350">Heme biosynthesis</keyword>
<feature type="binding site" evidence="7">
    <location>
        <position position="55"/>
    </location>
    <ligand>
        <name>Fe-coproporphyrin III</name>
        <dbReference type="ChEBI" id="CHEBI:68438"/>
    </ligand>
</feature>